<dbReference type="EMBL" id="KZ663719">
    <property type="protein sequence ID" value="PPS10473.1"/>
    <property type="molecule type" value="Genomic_DNA"/>
</dbReference>
<organism evidence="12 13">
    <name type="scientific">Gossypium barbadense</name>
    <name type="common">Sea Island cotton</name>
    <name type="synonym">Hibiscus barbadensis</name>
    <dbReference type="NCBI Taxonomy" id="3634"/>
    <lineage>
        <taxon>Eukaryota</taxon>
        <taxon>Viridiplantae</taxon>
        <taxon>Streptophyta</taxon>
        <taxon>Embryophyta</taxon>
        <taxon>Tracheophyta</taxon>
        <taxon>Spermatophyta</taxon>
        <taxon>Magnoliopsida</taxon>
        <taxon>eudicotyledons</taxon>
        <taxon>Gunneridae</taxon>
        <taxon>Pentapetalae</taxon>
        <taxon>rosids</taxon>
        <taxon>malvids</taxon>
        <taxon>Malvales</taxon>
        <taxon>Malvaceae</taxon>
        <taxon>Malvoideae</taxon>
        <taxon>Gossypium</taxon>
    </lineage>
</organism>
<comment type="similarity">
    <text evidence="2 10">Belongs to the mitochondrial carrier (TC 2.A.29) family.</text>
</comment>
<dbReference type="Gene3D" id="1.50.40.10">
    <property type="entry name" value="Mitochondrial carrier domain"/>
    <property type="match status" value="1"/>
</dbReference>
<evidence type="ECO:0000256" key="11">
    <source>
        <dbReference type="RuleBase" id="RU368008"/>
    </source>
</evidence>
<comment type="subcellular location">
    <subcellularLocation>
        <location evidence="1 11">Membrane</location>
        <topology evidence="1 11">Multi-pass membrane protein</topology>
    </subcellularLocation>
</comment>
<dbReference type="InterPro" id="IPR002067">
    <property type="entry name" value="MCP"/>
</dbReference>
<dbReference type="Pfam" id="PF00153">
    <property type="entry name" value="Mito_carr"/>
    <property type="match status" value="3"/>
</dbReference>
<evidence type="ECO:0000256" key="3">
    <source>
        <dbReference type="ARBA" id="ARBA00022448"/>
    </source>
</evidence>
<dbReference type="PANTHER" id="PTHR45635">
    <property type="entry name" value="ADP,ATP CARRIER PROTEIN 1-RELATED-RELATED"/>
    <property type="match status" value="1"/>
</dbReference>
<dbReference type="PANTHER" id="PTHR45635:SF8">
    <property type="entry name" value="ADP,ATP CARRIER PROTEIN ER-ANT1"/>
    <property type="match status" value="1"/>
</dbReference>
<keyword evidence="6 11" id="KW-1133">Transmembrane helix</keyword>
<keyword evidence="4 9" id="KW-0812">Transmembrane</keyword>
<evidence type="ECO:0000256" key="6">
    <source>
        <dbReference type="ARBA" id="ARBA00022989"/>
    </source>
</evidence>
<accession>A0A2P5Y4F1</accession>
<dbReference type="PROSITE" id="PS50920">
    <property type="entry name" value="SOLCAR"/>
    <property type="match status" value="2"/>
</dbReference>
<feature type="transmembrane region" description="Helical" evidence="11">
    <location>
        <begin position="103"/>
        <end position="121"/>
    </location>
</feature>
<feature type="transmembrane region" description="Helical" evidence="11">
    <location>
        <begin position="268"/>
        <end position="289"/>
    </location>
</feature>
<dbReference type="InterPro" id="IPR002113">
    <property type="entry name" value="ADT_euk_type"/>
</dbReference>
<name>A0A2P5Y4F1_GOSBA</name>
<keyword evidence="7 9" id="KW-0472">Membrane</keyword>
<dbReference type="SUPFAM" id="SSF103506">
    <property type="entry name" value="Mitochondrial carrier"/>
    <property type="match status" value="2"/>
</dbReference>
<evidence type="ECO:0000256" key="9">
    <source>
        <dbReference type="PROSITE-ProRule" id="PRU00282"/>
    </source>
</evidence>
<evidence type="ECO:0000256" key="10">
    <source>
        <dbReference type="RuleBase" id="RU000488"/>
    </source>
</evidence>
<protein>
    <recommendedName>
        <fullName evidence="11">ADP/ATP translocase</fullName>
    </recommendedName>
    <alternativeName>
        <fullName evidence="11">ADP,ATP carrier protein</fullName>
    </alternativeName>
</protein>
<dbReference type="InterPro" id="IPR023395">
    <property type="entry name" value="MCP_dom_sf"/>
</dbReference>
<dbReference type="PRINTS" id="PR00926">
    <property type="entry name" value="MITOCARRIER"/>
</dbReference>
<dbReference type="PRINTS" id="PR00927">
    <property type="entry name" value="ADPTRNSLCASE"/>
</dbReference>
<comment type="subunit">
    <text evidence="11">Monomer.</text>
</comment>
<evidence type="ECO:0000256" key="2">
    <source>
        <dbReference type="ARBA" id="ARBA00006375"/>
    </source>
</evidence>
<dbReference type="GO" id="GO:0140021">
    <property type="term" value="P:mitochondrial ADP transmembrane transport"/>
    <property type="evidence" value="ECO:0007669"/>
    <property type="project" value="InterPro"/>
</dbReference>
<keyword evidence="5" id="KW-0677">Repeat</keyword>
<evidence type="ECO:0000256" key="5">
    <source>
        <dbReference type="ARBA" id="ARBA00022737"/>
    </source>
</evidence>
<evidence type="ECO:0000256" key="7">
    <source>
        <dbReference type="ARBA" id="ARBA00023136"/>
    </source>
</evidence>
<feature type="repeat" description="Solcar" evidence="9">
    <location>
        <begin position="173"/>
        <end position="258"/>
    </location>
</feature>
<dbReference type="GO" id="GO:1990544">
    <property type="term" value="P:mitochondrial ATP transmembrane transport"/>
    <property type="evidence" value="ECO:0007669"/>
    <property type="project" value="InterPro"/>
</dbReference>
<feature type="transmembrane region" description="Helical" evidence="11">
    <location>
        <begin position="174"/>
        <end position="194"/>
    </location>
</feature>
<dbReference type="InterPro" id="IPR018108">
    <property type="entry name" value="MCP_transmembrane"/>
</dbReference>
<dbReference type="Proteomes" id="UP000239757">
    <property type="component" value="Unassembled WGS sequence"/>
</dbReference>
<evidence type="ECO:0000313" key="12">
    <source>
        <dbReference type="EMBL" id="PPS10473.1"/>
    </source>
</evidence>
<reference evidence="12 13" key="1">
    <citation type="submission" date="2015-01" db="EMBL/GenBank/DDBJ databases">
        <title>Genome of allotetraploid Gossypium barbadense reveals genomic plasticity and fiber elongation in cotton evolution.</title>
        <authorList>
            <person name="Chen X."/>
            <person name="Liu X."/>
            <person name="Zhao B."/>
            <person name="Zheng H."/>
            <person name="Hu Y."/>
            <person name="Lu G."/>
            <person name="Yang C."/>
            <person name="Chen J."/>
            <person name="Shan C."/>
            <person name="Zhang L."/>
            <person name="Zhou Y."/>
            <person name="Wang L."/>
            <person name="Guo W."/>
            <person name="Bai Y."/>
            <person name="Ruan J."/>
            <person name="Shangguan X."/>
            <person name="Mao Y."/>
            <person name="Jiang J."/>
            <person name="Zhu Y."/>
            <person name="Lei J."/>
            <person name="Kang H."/>
            <person name="Chen S."/>
            <person name="He X."/>
            <person name="Wang R."/>
            <person name="Wang Y."/>
            <person name="Chen J."/>
            <person name="Wang L."/>
            <person name="Yu S."/>
            <person name="Wang B."/>
            <person name="Wei J."/>
            <person name="Song S."/>
            <person name="Lu X."/>
            <person name="Gao Z."/>
            <person name="Gu W."/>
            <person name="Deng X."/>
            <person name="Ma D."/>
            <person name="Wang S."/>
            <person name="Liang W."/>
            <person name="Fang L."/>
            <person name="Cai C."/>
            <person name="Zhu X."/>
            <person name="Zhou B."/>
            <person name="Zhang Y."/>
            <person name="Chen Z."/>
            <person name="Xu S."/>
            <person name="Zhu R."/>
            <person name="Wang S."/>
            <person name="Zhang T."/>
            <person name="Zhao G."/>
        </authorList>
    </citation>
    <scope>NUCLEOTIDE SEQUENCE [LARGE SCALE GENOMIC DNA]</scope>
    <source>
        <strain evidence="13">cv. Xinhai21</strain>
        <tissue evidence="12">Leaf</tissue>
    </source>
</reference>
<comment type="catalytic activity">
    <reaction evidence="8">
        <text>ADP(in) + ATP(out) = ADP(out) + ATP(in)</text>
        <dbReference type="Rhea" id="RHEA:34999"/>
        <dbReference type="ChEBI" id="CHEBI:30616"/>
        <dbReference type="ChEBI" id="CHEBI:456216"/>
    </reaction>
    <physiologicalReaction direction="left-to-right" evidence="8">
        <dbReference type="Rhea" id="RHEA:35000"/>
    </physiologicalReaction>
</comment>
<gene>
    <name evidence="12" type="ORF">GOBAR_AA10178</name>
</gene>
<dbReference type="GO" id="GO:0005471">
    <property type="term" value="F:ATP:ADP antiporter activity"/>
    <property type="evidence" value="ECO:0007669"/>
    <property type="project" value="UniProtKB-UniRule"/>
</dbReference>
<keyword evidence="3 10" id="KW-0813">Transport</keyword>
<dbReference type="OrthoDB" id="270584at2759"/>
<comment type="function">
    <text evidence="11">Catalyzes the exchange of ADP and ATP across the membrane.</text>
</comment>
<sequence length="358" mass="40570">MEMGKNKSEKFSMDFVMAGMAAIMSKSAAAPIERVKLLLQNQGEMIKRGSLQKPYNGVGDCFKRVLKDEGLFSFWRGNQANVIRYFPTQVMPEFDRLGYLNDMIFLMYLHQLLDFLVFGILRQTEVKGKPLYLLRCSIIHRLSTLHLKAFNFAFKGYFKSIFGRSKEKDGYVMWFAGNVASGSAAGATTSLFLYHLDYARTRLGTDSQRQFKGLLDVYRETLSTDGVVGLYRGFGASIMGITLYRGLYFGIYDTMKPILLVGPLEGNFFASFFLGWSITTVSGVCAYPFDTVRCRMMLTSGQSKKYRSAIHAFCEIVQFRGVFSTIPRRAGVLAGYDQLHRVAHRQGYIFESYQGALK</sequence>
<evidence type="ECO:0000313" key="13">
    <source>
        <dbReference type="Proteomes" id="UP000239757"/>
    </source>
</evidence>
<feature type="transmembrane region" description="Helical" evidence="11">
    <location>
        <begin position="229"/>
        <end position="248"/>
    </location>
</feature>
<evidence type="ECO:0000256" key="8">
    <source>
        <dbReference type="ARBA" id="ARBA00024143"/>
    </source>
</evidence>
<evidence type="ECO:0000256" key="4">
    <source>
        <dbReference type="ARBA" id="ARBA00022692"/>
    </source>
</evidence>
<evidence type="ECO:0000256" key="1">
    <source>
        <dbReference type="ARBA" id="ARBA00004141"/>
    </source>
</evidence>
<feature type="repeat" description="Solcar" evidence="9">
    <location>
        <begin position="9"/>
        <end position="103"/>
    </location>
</feature>
<dbReference type="GO" id="GO:0005743">
    <property type="term" value="C:mitochondrial inner membrane"/>
    <property type="evidence" value="ECO:0007669"/>
    <property type="project" value="InterPro"/>
</dbReference>
<comment type="caution">
    <text evidence="11">Lacks conserved residue(s) required for the propagation of feature annotation.</text>
</comment>
<proteinExistence type="inferred from homology"/>
<dbReference type="AlphaFoldDB" id="A0A2P5Y4F1"/>